<feature type="region of interest" description="Disordered" evidence="1">
    <location>
        <begin position="36"/>
        <end position="122"/>
    </location>
</feature>
<dbReference type="eggNOG" id="ENOG502S948">
    <property type="taxonomic scope" value="Eukaryota"/>
</dbReference>
<evidence type="ECO:0000256" key="1">
    <source>
        <dbReference type="SAM" id="MobiDB-lite"/>
    </source>
</evidence>
<dbReference type="AlphaFoldDB" id="A0A067QRA7"/>
<dbReference type="InParanoid" id="A0A067QRA7"/>
<keyword evidence="3" id="KW-1185">Reference proteome</keyword>
<protein>
    <submittedName>
        <fullName evidence="2">Uncharacterized protein</fullName>
    </submittedName>
</protein>
<dbReference type="Proteomes" id="UP000027135">
    <property type="component" value="Unassembled WGS sequence"/>
</dbReference>
<feature type="compositionally biased region" description="Basic and acidic residues" evidence="1">
    <location>
        <begin position="77"/>
        <end position="90"/>
    </location>
</feature>
<feature type="region of interest" description="Disordered" evidence="1">
    <location>
        <begin position="794"/>
        <end position="830"/>
    </location>
</feature>
<feature type="compositionally biased region" description="Basic residues" evidence="1">
    <location>
        <begin position="330"/>
        <end position="346"/>
    </location>
</feature>
<feature type="compositionally biased region" description="Low complexity" evidence="1">
    <location>
        <begin position="505"/>
        <end position="526"/>
    </location>
</feature>
<feature type="compositionally biased region" description="Basic residues" evidence="1">
    <location>
        <begin position="245"/>
        <end position="256"/>
    </location>
</feature>
<feature type="region of interest" description="Disordered" evidence="1">
    <location>
        <begin position="632"/>
        <end position="673"/>
    </location>
</feature>
<feature type="region of interest" description="Disordered" evidence="1">
    <location>
        <begin position="330"/>
        <end position="391"/>
    </location>
</feature>
<feature type="compositionally biased region" description="Low complexity" evidence="1">
    <location>
        <begin position="257"/>
        <end position="267"/>
    </location>
</feature>
<dbReference type="EMBL" id="KK853054">
    <property type="protein sequence ID" value="KDR12007.1"/>
    <property type="molecule type" value="Genomic_DNA"/>
</dbReference>
<evidence type="ECO:0000313" key="3">
    <source>
        <dbReference type="Proteomes" id="UP000027135"/>
    </source>
</evidence>
<accession>A0A067QRA7</accession>
<feature type="compositionally biased region" description="Polar residues" evidence="1">
    <location>
        <begin position="372"/>
        <end position="391"/>
    </location>
</feature>
<reference evidence="2 3" key="1">
    <citation type="journal article" date="2014" name="Nat. Commun.">
        <title>Molecular traces of alternative social organization in a termite genome.</title>
        <authorList>
            <person name="Terrapon N."/>
            <person name="Li C."/>
            <person name="Robertson H.M."/>
            <person name="Ji L."/>
            <person name="Meng X."/>
            <person name="Booth W."/>
            <person name="Chen Z."/>
            <person name="Childers C.P."/>
            <person name="Glastad K.M."/>
            <person name="Gokhale K."/>
            <person name="Gowin J."/>
            <person name="Gronenberg W."/>
            <person name="Hermansen R.A."/>
            <person name="Hu H."/>
            <person name="Hunt B.G."/>
            <person name="Huylmans A.K."/>
            <person name="Khalil S.M."/>
            <person name="Mitchell R.D."/>
            <person name="Munoz-Torres M.C."/>
            <person name="Mustard J.A."/>
            <person name="Pan H."/>
            <person name="Reese J.T."/>
            <person name="Scharf M.E."/>
            <person name="Sun F."/>
            <person name="Vogel H."/>
            <person name="Xiao J."/>
            <person name="Yang W."/>
            <person name="Yang Z."/>
            <person name="Yang Z."/>
            <person name="Zhou J."/>
            <person name="Zhu J."/>
            <person name="Brent C.S."/>
            <person name="Elsik C.G."/>
            <person name="Goodisman M.A."/>
            <person name="Liberles D.A."/>
            <person name="Roe R.M."/>
            <person name="Vargo E.L."/>
            <person name="Vilcinskas A."/>
            <person name="Wang J."/>
            <person name="Bornberg-Bauer E."/>
            <person name="Korb J."/>
            <person name="Zhang G."/>
            <person name="Liebig J."/>
        </authorList>
    </citation>
    <scope>NUCLEOTIDE SEQUENCE [LARGE SCALE GENOMIC DNA]</scope>
    <source>
        <tissue evidence="2">Whole organism</tissue>
    </source>
</reference>
<name>A0A067QRA7_ZOONE</name>
<gene>
    <name evidence="2" type="ORF">L798_14081</name>
</gene>
<dbReference type="STRING" id="136037.A0A067QRA7"/>
<proteinExistence type="predicted"/>
<feature type="compositionally biased region" description="Polar residues" evidence="1">
    <location>
        <begin position="527"/>
        <end position="550"/>
    </location>
</feature>
<organism evidence="2 3">
    <name type="scientific">Zootermopsis nevadensis</name>
    <name type="common">Dampwood termite</name>
    <dbReference type="NCBI Taxonomy" id="136037"/>
    <lineage>
        <taxon>Eukaryota</taxon>
        <taxon>Metazoa</taxon>
        <taxon>Ecdysozoa</taxon>
        <taxon>Arthropoda</taxon>
        <taxon>Hexapoda</taxon>
        <taxon>Insecta</taxon>
        <taxon>Pterygota</taxon>
        <taxon>Neoptera</taxon>
        <taxon>Polyneoptera</taxon>
        <taxon>Dictyoptera</taxon>
        <taxon>Blattodea</taxon>
        <taxon>Blattoidea</taxon>
        <taxon>Termitoidae</taxon>
        <taxon>Termopsidae</taxon>
        <taxon>Zootermopsis</taxon>
    </lineage>
</organism>
<feature type="compositionally biased region" description="Polar residues" evidence="1">
    <location>
        <begin position="36"/>
        <end position="48"/>
    </location>
</feature>
<feature type="region of interest" description="Disordered" evidence="1">
    <location>
        <begin position="505"/>
        <end position="608"/>
    </location>
</feature>
<feature type="region of interest" description="Disordered" evidence="1">
    <location>
        <begin position="237"/>
        <end position="279"/>
    </location>
</feature>
<feature type="compositionally biased region" description="Low complexity" evidence="1">
    <location>
        <begin position="653"/>
        <end position="669"/>
    </location>
</feature>
<sequence length="900" mass="96555">MKANNDHNVIMSQNIEGFRGDKDIEFLIKFIESNTEGKGKTKNNSAHSNGPVGFGNKQPRNNIRREDVVTGTKARRERAVEDGHDEEKASGRNRVGSKQSSKDHRGSDKIGSGGQLKKSNSLEEISKTKLEDLTAEQSGTDSTCNSLSFSTQISLRRPKKQATLDDEMYSEKDHVVNHRLWGTGEMQHYYYNDGSATLSSDECSTVATSGRKRRGIGDEKKKTEDGVPAVVVSTTASEETEFHVVTKKQRRKKRRSSSGSRAGSSSGVHGGLFGDENRRPAVSQYGHSYYQSRADCSSYYQRKGFPPGSGFPPHDRTVEREGGGVMLYQYRHHHRPRSPEHIRRKSTSSMPPSDKSDSSDLDSVHSLPVSSTTPKLTLDQMSTSSGSTPQASYADITRMASSNVSSSSSTQGSCNMNAGKWPIVSATKSQAITSPAITTSTSTTTTTTISSTPISSTNATPTSTVITSSTTSFPAVATPLALNNPQFITGPKLNIGVPPVCGSKATTSTPANPTNSTCINSNNTIPQSTSPASVTTGDASSLTLNQNPETSYDPALSSRHRNTPSPDPRSKRDATTSTTLDYKLIPLEEHNSGHKLQTPVNKPAEHQLSSPNVIMDSYYPSLEESFVADKVDRKPGRCNNSCQNSTSSRLPAEENPPSAVPPSNVSASNLENCGKGSRHQDICGEIGLKQQHVETAVIVPMSSSCCAREPVAPEVSVASAATVMASNNQSKEVMLRSKSCRKVSGAGSIVVATSSVRPPVIIMDEQEQEAAFRENVGTVSGLTFGFEVNEQLLMSDGDDNSRSPSAEPPSTVEEAVVNTSPTSGCIASDMPLPDTMTAAPNMTSNAGEDFSARYREPVSQQADNHDLIVTFVGLAWDDVLKEMSAAPLQAGGKVQYYNGQ</sequence>
<feature type="compositionally biased region" description="Polar residues" evidence="1">
    <location>
        <begin position="638"/>
        <end position="649"/>
    </location>
</feature>
<evidence type="ECO:0000313" key="2">
    <source>
        <dbReference type="EMBL" id="KDR12007.1"/>
    </source>
</evidence>